<gene>
    <name evidence="3" type="ORF">ACFYZM_01765</name>
</gene>
<dbReference type="Pfam" id="PF00293">
    <property type="entry name" value="NUDIX"/>
    <property type="match status" value="1"/>
</dbReference>
<evidence type="ECO:0000313" key="3">
    <source>
        <dbReference type="EMBL" id="MFF4214996.1"/>
    </source>
</evidence>
<dbReference type="PROSITE" id="PS00893">
    <property type="entry name" value="NUDIX_BOX"/>
    <property type="match status" value="1"/>
</dbReference>
<dbReference type="InterPro" id="IPR000086">
    <property type="entry name" value="NUDIX_hydrolase_dom"/>
</dbReference>
<evidence type="ECO:0000259" key="2">
    <source>
        <dbReference type="PROSITE" id="PS51462"/>
    </source>
</evidence>
<dbReference type="SUPFAM" id="SSF55811">
    <property type="entry name" value="Nudix"/>
    <property type="match status" value="1"/>
</dbReference>
<dbReference type="PROSITE" id="PS51462">
    <property type="entry name" value="NUDIX"/>
    <property type="match status" value="1"/>
</dbReference>
<keyword evidence="1" id="KW-0378">Hydrolase</keyword>
<accession>A0ABW6TT03</accession>
<name>A0ABW6TT03_9ACTN</name>
<protein>
    <submittedName>
        <fullName evidence="3">NUDIX domain-containing protein</fullName>
    </submittedName>
</protein>
<dbReference type="EMBL" id="JBIAUT010000001">
    <property type="protein sequence ID" value="MFF4214996.1"/>
    <property type="molecule type" value="Genomic_DNA"/>
</dbReference>
<evidence type="ECO:0000256" key="1">
    <source>
        <dbReference type="ARBA" id="ARBA00022801"/>
    </source>
</evidence>
<reference evidence="3 4" key="1">
    <citation type="submission" date="2024-10" db="EMBL/GenBank/DDBJ databases">
        <title>The Natural Products Discovery Center: Release of the First 8490 Sequenced Strains for Exploring Actinobacteria Biosynthetic Diversity.</title>
        <authorList>
            <person name="Kalkreuter E."/>
            <person name="Kautsar S.A."/>
            <person name="Yang D."/>
            <person name="Bader C.D."/>
            <person name="Teijaro C.N."/>
            <person name="Fluegel L."/>
            <person name="Davis C.M."/>
            <person name="Simpson J.R."/>
            <person name="Lauterbach L."/>
            <person name="Steele A.D."/>
            <person name="Gui C."/>
            <person name="Meng S."/>
            <person name="Li G."/>
            <person name="Viehrig K."/>
            <person name="Ye F."/>
            <person name="Su P."/>
            <person name="Kiefer A.F."/>
            <person name="Nichols A."/>
            <person name="Cepeda A.J."/>
            <person name="Yan W."/>
            <person name="Fan B."/>
            <person name="Jiang Y."/>
            <person name="Adhikari A."/>
            <person name="Zheng C.-J."/>
            <person name="Schuster L."/>
            <person name="Cowan T.M."/>
            <person name="Smanski M.J."/>
            <person name="Chevrette M.G."/>
            <person name="De Carvalho L.P.S."/>
            <person name="Shen B."/>
        </authorList>
    </citation>
    <scope>NUCLEOTIDE SEQUENCE [LARGE SCALE GENOMIC DNA]</scope>
    <source>
        <strain evidence="3 4">NPDC001650</strain>
    </source>
</reference>
<dbReference type="RefSeq" id="WP_388623326.1">
    <property type="nucleotide sequence ID" value="NZ_JBIAUT010000001.1"/>
</dbReference>
<proteinExistence type="predicted"/>
<evidence type="ECO:0000313" key="4">
    <source>
        <dbReference type="Proteomes" id="UP001602123"/>
    </source>
</evidence>
<organism evidence="3 4">
    <name type="scientific">Streptomyces nondiastaticus</name>
    <dbReference type="NCBI Taxonomy" id="3154512"/>
    <lineage>
        <taxon>Bacteria</taxon>
        <taxon>Bacillati</taxon>
        <taxon>Actinomycetota</taxon>
        <taxon>Actinomycetes</taxon>
        <taxon>Kitasatosporales</taxon>
        <taxon>Streptomycetaceae</taxon>
        <taxon>Streptomyces</taxon>
    </lineage>
</organism>
<dbReference type="InterPro" id="IPR020084">
    <property type="entry name" value="NUDIX_hydrolase_CS"/>
</dbReference>
<keyword evidence="4" id="KW-1185">Reference proteome</keyword>
<dbReference type="Proteomes" id="UP001602123">
    <property type="component" value="Unassembled WGS sequence"/>
</dbReference>
<dbReference type="InterPro" id="IPR015797">
    <property type="entry name" value="NUDIX_hydrolase-like_dom_sf"/>
</dbReference>
<comment type="caution">
    <text evidence="3">The sequence shown here is derived from an EMBL/GenBank/DDBJ whole genome shotgun (WGS) entry which is preliminary data.</text>
</comment>
<dbReference type="Gene3D" id="3.90.79.10">
    <property type="entry name" value="Nucleoside Triphosphate Pyrophosphohydrolase"/>
    <property type="match status" value="1"/>
</dbReference>
<feature type="domain" description="Nudix hydrolase" evidence="2">
    <location>
        <begin position="32"/>
        <end position="166"/>
    </location>
</feature>
<sequence>MEQLPETIDYVDANDHVVAQGPRGQAPGAGLHRRAAATILLAQPDGPGRHVLIYQRPSTACVYPGHHDVLIGGSPRAGESYRQAAARELAEELGIHPPLREALRLRTTSPLGPYHLTVHLAELCEPLRPDPREIPRHELLPLARVLAVPPRPFVPTGLDVLRRLFT</sequence>